<dbReference type="NCBIfam" id="TIGR03309">
    <property type="entry name" value="matur_yqeB"/>
    <property type="match status" value="1"/>
</dbReference>
<keyword evidence="2" id="KW-1185">Reference proteome</keyword>
<gene>
    <name evidence="1" type="ORF">Ctaglu_18180</name>
</gene>
<reference evidence="1 2" key="1">
    <citation type="submission" date="2018-11" db="EMBL/GenBank/DDBJ databases">
        <title>Genome sequencing and assembly of Clostridium tagluense strain A121.</title>
        <authorList>
            <person name="Murakami T."/>
            <person name="Segawa T."/>
            <person name="Shcherbakova V.A."/>
            <person name="Mori H."/>
            <person name="Yoshimura Y."/>
        </authorList>
    </citation>
    <scope>NUCLEOTIDE SEQUENCE [LARGE SCALE GENOMIC DNA]</scope>
    <source>
        <strain evidence="1 2">A121</strain>
    </source>
</reference>
<evidence type="ECO:0000313" key="1">
    <source>
        <dbReference type="EMBL" id="GCD10195.1"/>
    </source>
</evidence>
<dbReference type="OrthoDB" id="9815497at2"/>
<comment type="caution">
    <text evidence="1">The sequence shown here is derived from an EMBL/GenBank/DDBJ whole genome shotgun (WGS) entry which is preliminary data.</text>
</comment>
<dbReference type="AlphaFoldDB" id="A0A401UL14"/>
<proteinExistence type="predicted"/>
<dbReference type="InterPro" id="IPR017695">
    <property type="entry name" value="Se-dep_Mo_hydrolase_YqeB"/>
</dbReference>
<sequence>MFNEVVIIRGGGDLASGTIQKLYRSGFRVLVLEVPKPTAIRRDVSFSEAVYQGEVEIEGITAVHVCCLSEIEKAWSNKKIPVIIDQEGKYIKKIKPRIVVDAIIAKKNMGTIRDMAEITIALGPGFIAGEDVDIVIETARGHNLGRLIFHGGASKNTGIPGSIMGYSKERVIHSPCVGIMENVLHIGDVVEKDDVIAYIGDVEVKAKISGLLRGILHSGSPVVAGFKIADIDPRLSEKMNCYTISDKARSIAGGVLEAIFYLINQSKED</sequence>
<protein>
    <submittedName>
        <fullName evidence="1">Molybdenum hydroxylase</fullName>
    </submittedName>
</protein>
<dbReference type="EMBL" id="BHYK01000008">
    <property type="protein sequence ID" value="GCD10195.1"/>
    <property type="molecule type" value="Genomic_DNA"/>
</dbReference>
<dbReference type="Proteomes" id="UP000287872">
    <property type="component" value="Unassembled WGS sequence"/>
</dbReference>
<dbReference type="RefSeq" id="WP_125000504.1">
    <property type="nucleotide sequence ID" value="NZ_BHYK01000008.1"/>
</dbReference>
<name>A0A401UL14_9CLOT</name>
<accession>A0A401UL14</accession>
<organism evidence="1 2">
    <name type="scientific">Clostridium tagluense</name>
    <dbReference type="NCBI Taxonomy" id="360422"/>
    <lineage>
        <taxon>Bacteria</taxon>
        <taxon>Bacillati</taxon>
        <taxon>Bacillota</taxon>
        <taxon>Clostridia</taxon>
        <taxon>Eubacteriales</taxon>
        <taxon>Clostridiaceae</taxon>
        <taxon>Clostridium</taxon>
    </lineage>
</organism>
<evidence type="ECO:0000313" key="2">
    <source>
        <dbReference type="Proteomes" id="UP000287872"/>
    </source>
</evidence>